<reference evidence="5 6" key="1">
    <citation type="submission" date="2017-05" db="EMBL/GenBank/DDBJ databases">
        <authorList>
            <person name="Song R."/>
            <person name="Chenine A.L."/>
            <person name="Ruprecht R.M."/>
        </authorList>
    </citation>
    <scope>NUCLEOTIDE SEQUENCE [LARGE SCALE GENOMIC DNA]</scope>
    <source>
        <strain evidence="5 6">DSM 26136</strain>
    </source>
</reference>
<dbReference type="Proteomes" id="UP000196138">
    <property type="component" value="Chromosome"/>
</dbReference>
<evidence type="ECO:0000256" key="1">
    <source>
        <dbReference type="PROSITE-ProRule" id="PRU00703"/>
    </source>
</evidence>
<keyword evidence="3" id="KW-0472">Membrane</keyword>
<dbReference type="InterPro" id="IPR000644">
    <property type="entry name" value="CBS_dom"/>
</dbReference>
<keyword evidence="6" id="KW-1185">Reference proteome</keyword>
<keyword evidence="3" id="KW-1133">Transmembrane helix</keyword>
<feature type="transmembrane region" description="Helical" evidence="3">
    <location>
        <begin position="20"/>
        <end position="41"/>
    </location>
</feature>
<feature type="domain" description="CBS" evidence="4">
    <location>
        <begin position="245"/>
        <end position="303"/>
    </location>
</feature>
<protein>
    <recommendedName>
        <fullName evidence="4">CBS domain-containing protein</fullName>
    </recommendedName>
</protein>
<proteinExistence type="predicted"/>
<keyword evidence="1" id="KW-0129">CBS domain</keyword>
<keyword evidence="3" id="KW-0812">Transmembrane</keyword>
<dbReference type="OrthoDB" id="9811720at2"/>
<dbReference type="SUPFAM" id="SSF54631">
    <property type="entry name" value="CBS-domain pair"/>
    <property type="match status" value="1"/>
</dbReference>
<dbReference type="PROSITE" id="PS51371">
    <property type="entry name" value="CBS"/>
    <property type="match status" value="2"/>
</dbReference>
<feature type="region of interest" description="Disordered" evidence="2">
    <location>
        <begin position="173"/>
        <end position="193"/>
    </location>
</feature>
<dbReference type="KEGG" id="cser:CCO03_08980"/>
<feature type="transmembrane region" description="Helical" evidence="3">
    <location>
        <begin position="139"/>
        <end position="162"/>
    </location>
</feature>
<dbReference type="SMART" id="SM00116">
    <property type="entry name" value="CBS"/>
    <property type="match status" value="2"/>
</dbReference>
<gene>
    <name evidence="5" type="ORF">CCO03_08980</name>
</gene>
<evidence type="ECO:0000256" key="3">
    <source>
        <dbReference type="SAM" id="Phobius"/>
    </source>
</evidence>
<dbReference type="InterPro" id="IPR058581">
    <property type="entry name" value="TM_HPP"/>
</dbReference>
<dbReference type="InterPro" id="IPR046342">
    <property type="entry name" value="CBS_dom_sf"/>
</dbReference>
<feature type="transmembrane region" description="Helical" evidence="3">
    <location>
        <begin position="72"/>
        <end position="92"/>
    </location>
</feature>
<feature type="transmembrane region" description="Helical" evidence="3">
    <location>
        <begin position="48"/>
        <end position="66"/>
    </location>
</feature>
<dbReference type="AlphaFoldDB" id="A0A1Y0ETU7"/>
<dbReference type="Gene3D" id="3.10.580.10">
    <property type="entry name" value="CBS-domain"/>
    <property type="match status" value="2"/>
</dbReference>
<feature type="domain" description="CBS" evidence="4">
    <location>
        <begin position="373"/>
        <end position="430"/>
    </location>
</feature>
<dbReference type="Pfam" id="PF00571">
    <property type="entry name" value="CBS"/>
    <property type="match status" value="2"/>
</dbReference>
<feature type="transmembrane region" description="Helical" evidence="3">
    <location>
        <begin position="99"/>
        <end position="119"/>
    </location>
</feature>
<evidence type="ECO:0000313" key="6">
    <source>
        <dbReference type="Proteomes" id="UP000196138"/>
    </source>
</evidence>
<dbReference type="PANTHER" id="PTHR33741:SF5">
    <property type="entry name" value="TRANSMEMBRANE PROTEIN DDB_G0269096-RELATED"/>
    <property type="match status" value="1"/>
</dbReference>
<accession>A0A1Y0ETU7</accession>
<sequence>MALKLKAWGPMVPRPPAPDAARTVAGAAFGIAMAALIVYLDARFAPEFALHLFAPLGATAVLVFAVPTSPLAQPFSCIVGNTVSALWTVLVLHMLPPDWWAPVAVGGAIACMLATRSLHPPGGAVAMLMALSAPVMLATPWWLLLLQIGFMTAVLVFAGVVYHRATGRRYPHHADLPTPGAAPGTPPPARHGSRLGLSTADLEALLLRFDQANNLDAEDLAELIVAAEDAAIERRLGGVHCGQLMSPHPVSCQLHEPLGAIADRFQAHRVKSLPVVDAQGRLLGLLERSALFEALWALAPTDPAQALPAPAGTPPENASPLAAARRRWRWFRPQAPDHAQRIERNAGDRHETAGAGGRTPLAQTALLHHGALVLPSALTVDPETPVGQLLDTLASHQVPCVPVLRQGLLVGVITRTDLMRLLLQPAAAPVPVPLAVSAGQAA</sequence>
<dbReference type="Pfam" id="PF04982">
    <property type="entry name" value="TM_HPP"/>
    <property type="match status" value="1"/>
</dbReference>
<evidence type="ECO:0000256" key="2">
    <source>
        <dbReference type="SAM" id="MobiDB-lite"/>
    </source>
</evidence>
<name>A0A1Y0ETU7_9BURK</name>
<dbReference type="InterPro" id="IPR007065">
    <property type="entry name" value="HPP"/>
</dbReference>
<organism evidence="5 6">
    <name type="scientific">Comamonas serinivorans</name>
    <dbReference type="NCBI Taxonomy" id="1082851"/>
    <lineage>
        <taxon>Bacteria</taxon>
        <taxon>Pseudomonadati</taxon>
        <taxon>Pseudomonadota</taxon>
        <taxon>Betaproteobacteria</taxon>
        <taxon>Burkholderiales</taxon>
        <taxon>Comamonadaceae</taxon>
        <taxon>Comamonas</taxon>
    </lineage>
</organism>
<dbReference type="EMBL" id="CP021455">
    <property type="protein sequence ID" value="ARU06749.1"/>
    <property type="molecule type" value="Genomic_DNA"/>
</dbReference>
<evidence type="ECO:0000259" key="4">
    <source>
        <dbReference type="PROSITE" id="PS51371"/>
    </source>
</evidence>
<dbReference type="PANTHER" id="PTHR33741">
    <property type="entry name" value="TRANSMEMBRANE PROTEIN DDB_G0269096-RELATED"/>
    <property type="match status" value="1"/>
</dbReference>
<dbReference type="RefSeq" id="WP_087284455.1">
    <property type="nucleotide sequence ID" value="NZ_CP021455.1"/>
</dbReference>
<evidence type="ECO:0000313" key="5">
    <source>
        <dbReference type="EMBL" id="ARU06749.1"/>
    </source>
</evidence>